<dbReference type="InterPro" id="IPR028978">
    <property type="entry name" value="Chorismate_lyase_/UTRA_dom_sf"/>
</dbReference>
<dbReference type="Gene3D" id="3.40.1410.10">
    <property type="entry name" value="Chorismate lyase-like"/>
    <property type="match status" value="1"/>
</dbReference>
<feature type="region of interest" description="Disordered" evidence="1">
    <location>
        <begin position="149"/>
        <end position="180"/>
    </location>
</feature>
<evidence type="ECO:0000313" key="2">
    <source>
        <dbReference type="EMBL" id="CAG9283720.1"/>
    </source>
</evidence>
<name>A0A8J9SMA7_PHATR</name>
<gene>
    <name evidence="2" type="ORF">PTTT1_LOCUS23728</name>
</gene>
<protein>
    <submittedName>
        <fullName evidence="2">Uncharacterized protein</fullName>
    </submittedName>
</protein>
<feature type="compositionally biased region" description="Basic and acidic residues" evidence="1">
    <location>
        <begin position="160"/>
        <end position="170"/>
    </location>
</feature>
<proteinExistence type="predicted"/>
<sequence>MHLRNGRLGPRSLVLRTGSLFSTFLALCWSMAITVQGFSLIPSIARSPFLLSHVHIGVSRRRFSLLFLRLRQSRMEEWRDDQRLDDNRAINGVPTNTTLQTLTATASSMKRFKSLPSATWSQYNANSTKFASTTLGDIMSSRNGLVMSQEDSPTFVGTSRDSEEDRKESADQTSDTSLASRYGIHDPLNRMALTANGNLQRLVSSYYDAPVQVVVDSCRKRSSNVSSNVQIMSRPIQLSGAATAQVWDRVVHLTVFGKTFCTATSVITVYDELCQSLVESGQVGLGQLFRYLDLLPEFTLHNAGVHQTGKTMATKKVGRGGGRGRGEGFWRDYTLSCAEISCRIHEDFQQGIWDLQPVQEEQ</sequence>
<accession>A0A8J9SMA7</accession>
<reference evidence="2" key="1">
    <citation type="submission" date="2022-02" db="EMBL/GenBank/DDBJ databases">
        <authorList>
            <person name="Giguere J D."/>
        </authorList>
    </citation>
    <scope>NUCLEOTIDE SEQUENCE</scope>
    <source>
        <strain evidence="2">CCAP 1055/1</strain>
    </source>
</reference>
<evidence type="ECO:0000256" key="1">
    <source>
        <dbReference type="SAM" id="MobiDB-lite"/>
    </source>
</evidence>
<dbReference type="Proteomes" id="UP000836788">
    <property type="component" value="Chromosome 19"/>
</dbReference>
<dbReference type="AlphaFoldDB" id="A0A8J9SMA7"/>
<dbReference type="EMBL" id="OU594960">
    <property type="protein sequence ID" value="CAG9283720.1"/>
    <property type="molecule type" value="Genomic_DNA"/>
</dbReference>
<feature type="compositionally biased region" description="Polar residues" evidence="1">
    <location>
        <begin position="149"/>
        <end position="159"/>
    </location>
</feature>
<organism evidence="2">
    <name type="scientific">Phaeodactylum tricornutum</name>
    <name type="common">Diatom</name>
    <dbReference type="NCBI Taxonomy" id="2850"/>
    <lineage>
        <taxon>Eukaryota</taxon>
        <taxon>Sar</taxon>
        <taxon>Stramenopiles</taxon>
        <taxon>Ochrophyta</taxon>
        <taxon>Bacillariophyta</taxon>
        <taxon>Bacillariophyceae</taxon>
        <taxon>Bacillariophycidae</taxon>
        <taxon>Naviculales</taxon>
        <taxon>Phaeodactylaceae</taxon>
        <taxon>Phaeodactylum</taxon>
    </lineage>
</organism>